<dbReference type="GO" id="GO:0006874">
    <property type="term" value="P:intracellular calcium ion homeostasis"/>
    <property type="evidence" value="ECO:0007669"/>
    <property type="project" value="TreeGrafter"/>
</dbReference>
<dbReference type="NCBIfam" id="TIGR00367">
    <property type="entry name" value="calcium/sodium antiporter"/>
    <property type="match status" value="1"/>
</dbReference>
<feature type="transmembrane region" description="Helical" evidence="5">
    <location>
        <begin position="66"/>
        <end position="92"/>
    </location>
</feature>
<feature type="transmembrane region" description="Helical" evidence="5">
    <location>
        <begin position="206"/>
        <end position="229"/>
    </location>
</feature>
<keyword evidence="2 5" id="KW-0812">Transmembrane</keyword>
<dbReference type="Gene3D" id="1.20.1420.30">
    <property type="entry name" value="NCX, central ion-binding region"/>
    <property type="match status" value="1"/>
</dbReference>
<proteinExistence type="predicted"/>
<gene>
    <name evidence="7" type="ORF">GQE98_17485</name>
</gene>
<dbReference type="GO" id="GO:0008273">
    <property type="term" value="F:calcium, potassium:sodium antiporter activity"/>
    <property type="evidence" value="ECO:0007669"/>
    <property type="project" value="TreeGrafter"/>
</dbReference>
<feature type="domain" description="Sodium/calcium exchanger membrane region" evidence="6">
    <location>
        <begin position="171"/>
        <end position="312"/>
    </location>
</feature>
<dbReference type="PANTHER" id="PTHR10846">
    <property type="entry name" value="SODIUM/POTASSIUM/CALCIUM EXCHANGER"/>
    <property type="match status" value="1"/>
</dbReference>
<dbReference type="Proteomes" id="UP000476030">
    <property type="component" value="Unassembled WGS sequence"/>
</dbReference>
<feature type="transmembrane region" description="Helical" evidence="5">
    <location>
        <begin position="37"/>
        <end position="60"/>
    </location>
</feature>
<protein>
    <submittedName>
        <fullName evidence="7">Calcium/sodium antiporter</fullName>
    </submittedName>
</protein>
<evidence type="ECO:0000256" key="1">
    <source>
        <dbReference type="ARBA" id="ARBA00004141"/>
    </source>
</evidence>
<dbReference type="InterPro" id="IPR004481">
    <property type="entry name" value="K/Na/Ca-exchanger"/>
</dbReference>
<dbReference type="InterPro" id="IPR004837">
    <property type="entry name" value="NaCa_Exmemb"/>
</dbReference>
<name>A0A6L8WB36_9PROT</name>
<feature type="transmembrane region" description="Helical" evidence="5">
    <location>
        <begin position="124"/>
        <end position="143"/>
    </location>
</feature>
<sequence length="324" mass="34586">MMYLQVAAGLVILLVCGELLVRGSVALAEQMGVSKLVIGFTVIAFGTSAPELVVCIQAAIDGVPGIAFGNVIGSNIANVLLVIGVPALIYPLVCDTRSALRDCLIMVFASILFMVLVWNGELHLWQGALLLAVLTAVIVRSYYRARKEGDEGAEEALEEYEQNMPKSIYISILFVLMGLFGLIFGSHLLVQGAEVIARVAGVSDEIIGLTLVALGTSLPELATSIIAAFRRHGDVAIGNVLGSNLFNITGIIGVTAIVEPMQAPLQILHFDLWIMLFVSLLMIPIFISKKPIGRVMGGAFCIAYVAYVMAQFYGMSGVYAAPVH</sequence>
<dbReference type="GO" id="GO:0005262">
    <property type="term" value="F:calcium channel activity"/>
    <property type="evidence" value="ECO:0007669"/>
    <property type="project" value="TreeGrafter"/>
</dbReference>
<feature type="transmembrane region" description="Helical" evidence="5">
    <location>
        <begin position="299"/>
        <end position="321"/>
    </location>
</feature>
<evidence type="ECO:0000256" key="5">
    <source>
        <dbReference type="SAM" id="Phobius"/>
    </source>
</evidence>
<keyword evidence="8" id="KW-1185">Reference proteome</keyword>
<dbReference type="EMBL" id="WTUW01000009">
    <property type="protein sequence ID" value="MZR32436.1"/>
    <property type="molecule type" value="Genomic_DNA"/>
</dbReference>
<feature type="transmembrane region" description="Helical" evidence="5">
    <location>
        <begin position="236"/>
        <end position="258"/>
    </location>
</feature>
<feature type="transmembrane region" description="Helical" evidence="5">
    <location>
        <begin position="168"/>
        <end position="186"/>
    </location>
</feature>
<feature type="transmembrane region" description="Helical" evidence="5">
    <location>
        <begin position="6"/>
        <end position="25"/>
    </location>
</feature>
<dbReference type="RefSeq" id="WP_161317159.1">
    <property type="nucleotide sequence ID" value="NZ_WTUW01000009.1"/>
</dbReference>
<feature type="transmembrane region" description="Helical" evidence="5">
    <location>
        <begin position="99"/>
        <end position="118"/>
    </location>
</feature>
<reference evidence="7 8" key="1">
    <citation type="submission" date="2019-12" db="EMBL/GenBank/DDBJ databases">
        <title>Snethiella sp. nov. sp. isolated from sea sand.</title>
        <authorList>
            <person name="Kim J."/>
            <person name="Jeong S.E."/>
            <person name="Jung H.S."/>
            <person name="Jeon C.O."/>
        </authorList>
    </citation>
    <scope>NUCLEOTIDE SEQUENCE [LARGE SCALE GENOMIC DNA]</scope>
    <source>
        <strain evidence="7 8">DP05</strain>
    </source>
</reference>
<comment type="subcellular location">
    <subcellularLocation>
        <location evidence="1">Membrane</location>
        <topology evidence="1">Multi-pass membrane protein</topology>
    </subcellularLocation>
</comment>
<dbReference type="GO" id="GO:0005886">
    <property type="term" value="C:plasma membrane"/>
    <property type="evidence" value="ECO:0007669"/>
    <property type="project" value="TreeGrafter"/>
</dbReference>
<organism evidence="7 8">
    <name type="scientific">Sneathiella litorea</name>
    <dbReference type="NCBI Taxonomy" id="2606216"/>
    <lineage>
        <taxon>Bacteria</taxon>
        <taxon>Pseudomonadati</taxon>
        <taxon>Pseudomonadota</taxon>
        <taxon>Alphaproteobacteria</taxon>
        <taxon>Sneathiellales</taxon>
        <taxon>Sneathiellaceae</taxon>
        <taxon>Sneathiella</taxon>
    </lineage>
</organism>
<accession>A0A6L8WB36</accession>
<evidence type="ECO:0000256" key="2">
    <source>
        <dbReference type="ARBA" id="ARBA00022692"/>
    </source>
</evidence>
<keyword evidence="4 5" id="KW-0472">Membrane</keyword>
<evidence type="ECO:0000313" key="8">
    <source>
        <dbReference type="Proteomes" id="UP000476030"/>
    </source>
</evidence>
<dbReference type="Pfam" id="PF01699">
    <property type="entry name" value="Na_Ca_ex"/>
    <property type="match status" value="2"/>
</dbReference>
<dbReference type="PANTHER" id="PTHR10846:SF8">
    <property type="entry name" value="INNER MEMBRANE PROTEIN YRBG"/>
    <property type="match status" value="1"/>
</dbReference>
<dbReference type="AlphaFoldDB" id="A0A6L8WB36"/>
<evidence type="ECO:0000313" key="7">
    <source>
        <dbReference type="EMBL" id="MZR32436.1"/>
    </source>
</evidence>
<evidence type="ECO:0000256" key="3">
    <source>
        <dbReference type="ARBA" id="ARBA00022989"/>
    </source>
</evidence>
<evidence type="ECO:0000256" key="4">
    <source>
        <dbReference type="ARBA" id="ARBA00023136"/>
    </source>
</evidence>
<keyword evidence="3 5" id="KW-1133">Transmembrane helix</keyword>
<comment type="caution">
    <text evidence="7">The sequence shown here is derived from an EMBL/GenBank/DDBJ whole genome shotgun (WGS) entry which is preliminary data.</text>
</comment>
<feature type="transmembrane region" description="Helical" evidence="5">
    <location>
        <begin position="270"/>
        <end position="287"/>
    </location>
</feature>
<evidence type="ECO:0000259" key="6">
    <source>
        <dbReference type="Pfam" id="PF01699"/>
    </source>
</evidence>
<feature type="domain" description="Sodium/calcium exchanger membrane region" evidence="6">
    <location>
        <begin position="4"/>
        <end position="141"/>
    </location>
</feature>
<dbReference type="InterPro" id="IPR044880">
    <property type="entry name" value="NCX_ion-bd_dom_sf"/>
</dbReference>